<feature type="domain" description="GPI-anchored protein LLG1-like" evidence="3">
    <location>
        <begin position="50"/>
        <end position="126"/>
    </location>
</feature>
<evidence type="ECO:0000256" key="1">
    <source>
        <dbReference type="SAM" id="Phobius"/>
    </source>
</evidence>
<name>A0ABQ9N5Z0_HEVBR</name>
<dbReference type="EMBL" id="JARPOI010000002">
    <property type="protein sequence ID" value="KAJ9187114.1"/>
    <property type="molecule type" value="Genomic_DNA"/>
</dbReference>
<evidence type="ECO:0000259" key="3">
    <source>
        <dbReference type="Pfam" id="PF26578"/>
    </source>
</evidence>
<dbReference type="EMBL" id="JARPOI010000002">
    <property type="protein sequence ID" value="KAJ9187115.1"/>
    <property type="molecule type" value="Genomic_DNA"/>
</dbReference>
<dbReference type="PANTHER" id="PTHR31533">
    <property type="entry name" value="GPI-ANCHORED PROTEIN LLG1-RELATED-RELATED"/>
    <property type="match status" value="1"/>
</dbReference>
<evidence type="ECO:0000313" key="5">
    <source>
        <dbReference type="Proteomes" id="UP001174677"/>
    </source>
</evidence>
<dbReference type="Proteomes" id="UP001174677">
    <property type="component" value="Chromosome 2"/>
</dbReference>
<proteinExistence type="predicted"/>
<keyword evidence="5" id="KW-1185">Reference proteome</keyword>
<dbReference type="Pfam" id="PF26578">
    <property type="entry name" value="LLG1"/>
    <property type="match status" value="1"/>
</dbReference>
<keyword evidence="1" id="KW-0812">Transmembrane</keyword>
<accession>A0ABQ9N5Z0</accession>
<protein>
    <recommendedName>
        <fullName evidence="3">GPI-anchored protein LLG1-like domain-containing protein</fullName>
    </recommendedName>
</protein>
<dbReference type="PANTHER" id="PTHR31533:SF2">
    <property type="entry name" value="GPI-ANCHORED PROTEIN LLG1"/>
    <property type="match status" value="1"/>
</dbReference>
<keyword evidence="1" id="KW-0472">Membrane</keyword>
<organism evidence="4 5">
    <name type="scientific">Hevea brasiliensis</name>
    <name type="common">Para rubber tree</name>
    <name type="synonym">Siphonia brasiliensis</name>
    <dbReference type="NCBI Taxonomy" id="3981"/>
    <lineage>
        <taxon>Eukaryota</taxon>
        <taxon>Viridiplantae</taxon>
        <taxon>Streptophyta</taxon>
        <taxon>Embryophyta</taxon>
        <taxon>Tracheophyta</taxon>
        <taxon>Spermatophyta</taxon>
        <taxon>Magnoliopsida</taxon>
        <taxon>eudicotyledons</taxon>
        <taxon>Gunneridae</taxon>
        <taxon>Pentapetalae</taxon>
        <taxon>rosids</taxon>
        <taxon>fabids</taxon>
        <taxon>Malpighiales</taxon>
        <taxon>Euphorbiaceae</taxon>
        <taxon>Crotonoideae</taxon>
        <taxon>Micrandreae</taxon>
        <taxon>Hevea</taxon>
    </lineage>
</organism>
<evidence type="ECO:0000256" key="2">
    <source>
        <dbReference type="SAM" id="SignalP"/>
    </source>
</evidence>
<dbReference type="InterPro" id="IPR039307">
    <property type="entry name" value="LORELEI-like"/>
</dbReference>
<keyword evidence="1" id="KW-1133">Transmembrane helix</keyword>
<keyword evidence="2" id="KW-0732">Signal</keyword>
<evidence type="ECO:0000313" key="4">
    <source>
        <dbReference type="EMBL" id="KAJ9187115.1"/>
    </source>
</evidence>
<feature type="chain" id="PRO_5045031275" description="GPI-anchored protein LLG1-like domain-containing protein" evidence="2">
    <location>
        <begin position="23"/>
        <end position="166"/>
    </location>
</feature>
<gene>
    <name evidence="4" type="ORF">P3X46_002609</name>
</gene>
<comment type="caution">
    <text evidence="4">The sequence shown here is derived from an EMBL/GenBank/DDBJ whole genome shotgun (WGS) entry which is preliminary data.</text>
</comment>
<dbReference type="InterPro" id="IPR058888">
    <property type="entry name" value="LLG1-like"/>
</dbReference>
<feature type="transmembrane region" description="Helical" evidence="1">
    <location>
        <begin position="148"/>
        <end position="165"/>
    </location>
</feature>
<sequence length="166" mass="18235">MNWFSVILFFLLLMVVFTPSSASSFISDSVFQSHASTGRSLLQAKKACPVSFEFMNYTVITSQCKGPQYPPDRCCKAFKDFACPYVDVLNDLTSDCASTMFTYINLNGNYPPGLFANECQEGKEGLACPATPPSQPANDSGSQIIREPVLLLILTSSFLVLLVKLF</sequence>
<feature type="signal peptide" evidence="2">
    <location>
        <begin position="1"/>
        <end position="22"/>
    </location>
</feature>
<reference evidence="4" key="1">
    <citation type="journal article" date="2023" name="Plant Biotechnol. J.">
        <title>Chromosome-level wild Hevea brasiliensis genome provides new tools for genomic-assisted breeding and valuable loci to elevate rubber yield.</title>
        <authorList>
            <person name="Cheng H."/>
            <person name="Song X."/>
            <person name="Hu Y."/>
            <person name="Wu T."/>
            <person name="Yang Q."/>
            <person name="An Z."/>
            <person name="Feng S."/>
            <person name="Deng Z."/>
            <person name="Wu W."/>
            <person name="Zeng X."/>
            <person name="Tu M."/>
            <person name="Wang X."/>
            <person name="Huang H."/>
        </authorList>
    </citation>
    <scope>NUCLEOTIDE SEQUENCE</scope>
    <source>
        <strain evidence="4">MT/VB/25A 57/8</strain>
    </source>
</reference>